<evidence type="ECO:0000256" key="2">
    <source>
        <dbReference type="ARBA" id="ARBA00022722"/>
    </source>
</evidence>
<organism evidence="3">
    <name type="scientific">Thermogladius calderae</name>
    <dbReference type="NCBI Taxonomy" id="1200300"/>
    <lineage>
        <taxon>Archaea</taxon>
        <taxon>Thermoproteota</taxon>
        <taxon>Thermoprotei</taxon>
        <taxon>Desulfurococcales</taxon>
        <taxon>Desulfurococcaceae</taxon>
        <taxon>Thermogladius</taxon>
    </lineage>
</organism>
<dbReference type="GO" id="GO:0004521">
    <property type="term" value="F:RNA endonuclease activity"/>
    <property type="evidence" value="ECO:0007669"/>
    <property type="project" value="TreeGrafter"/>
</dbReference>
<comment type="caution">
    <text evidence="3">The sequence shown here is derived from an EMBL/GenBank/DDBJ whole genome shotgun (WGS) entry which is preliminary data.</text>
</comment>
<dbReference type="PANTHER" id="PTHR11203:SF51">
    <property type="entry name" value="CLEAVAGE AND POLYADENYLATION SPECIFICITY FACTOR"/>
    <property type="match status" value="1"/>
</dbReference>
<evidence type="ECO:0000256" key="1">
    <source>
        <dbReference type="ARBA" id="ARBA00001947"/>
    </source>
</evidence>
<evidence type="ECO:0000313" key="3">
    <source>
        <dbReference type="EMBL" id="HHP68531.1"/>
    </source>
</evidence>
<dbReference type="GO" id="GO:0004527">
    <property type="term" value="F:exonuclease activity"/>
    <property type="evidence" value="ECO:0007669"/>
    <property type="project" value="UniProtKB-KW"/>
</dbReference>
<proteinExistence type="predicted"/>
<dbReference type="InterPro" id="IPR036866">
    <property type="entry name" value="RibonucZ/Hydroxyglut_hydro"/>
</dbReference>
<dbReference type="Gene3D" id="3.60.15.10">
    <property type="entry name" value="Ribonuclease Z/Hydroxyacylglutathione hydrolase-like"/>
    <property type="match status" value="1"/>
</dbReference>
<dbReference type="SUPFAM" id="SSF56281">
    <property type="entry name" value="Metallo-hydrolase/oxidoreductase"/>
    <property type="match status" value="1"/>
</dbReference>
<keyword evidence="3" id="KW-0269">Exonuclease</keyword>
<dbReference type="AlphaFoldDB" id="A0A7J3Y104"/>
<sequence>MNGIAGWVSKNINIDKSTKSISIGKYYAVDGFSAKPIRVVTHIHSDHLMGLKDSLRFSSFIVGTPLTLDLIEEIALQDSESRDLFKAKKKPLNYGEKLEFYDSSLTLLENDHTFGACQILVEVDGVRVGYTGDIKLGGKTRIMKDLDVLIIESTYGSPRYRRPFKQSVQEVLIDTVRYGLRRYGVVHIYGYHGKLQEVMLYLRSNGIEEPFLMPENVFRATRILEKHNVLIGNFHGEREKDSFEQYVLFKHFNQAKYRRIDGSVLNIILTGWEFENPGRKIDEHTWVIALSDHADFDDLITYVEKSDPQIVVIDASRNGEPFELAEELARRGFITFVLPSKGE</sequence>
<keyword evidence="3" id="KW-0378">Hydrolase</keyword>
<reference evidence="3" key="1">
    <citation type="journal article" date="2020" name="mSystems">
        <title>Genome- and Community-Level Interaction Insights into Carbon Utilization and Element Cycling Functions of Hydrothermarchaeota in Hydrothermal Sediment.</title>
        <authorList>
            <person name="Zhou Z."/>
            <person name="Liu Y."/>
            <person name="Xu W."/>
            <person name="Pan J."/>
            <person name="Luo Z.H."/>
            <person name="Li M."/>
        </authorList>
    </citation>
    <scope>NUCLEOTIDE SEQUENCE [LARGE SCALE GENOMIC DNA]</scope>
    <source>
        <strain evidence="3">SpSt-110</strain>
    </source>
</reference>
<dbReference type="EMBL" id="DRYK01000089">
    <property type="protein sequence ID" value="HHP68531.1"/>
    <property type="molecule type" value="Genomic_DNA"/>
</dbReference>
<dbReference type="InterPro" id="IPR050698">
    <property type="entry name" value="MBL"/>
</dbReference>
<comment type="cofactor">
    <cofactor evidence="1">
        <name>Zn(2+)</name>
        <dbReference type="ChEBI" id="CHEBI:29105"/>
    </cofactor>
</comment>
<gene>
    <name evidence="3" type="ORF">ENM60_07120</name>
</gene>
<protein>
    <submittedName>
        <fullName evidence="3">Exonuclease</fullName>
    </submittedName>
</protein>
<accession>A0A7J3Y104</accession>
<dbReference type="PANTHER" id="PTHR11203">
    <property type="entry name" value="CLEAVAGE AND POLYADENYLATION SPECIFICITY FACTOR FAMILY MEMBER"/>
    <property type="match status" value="1"/>
</dbReference>
<name>A0A7J3Y104_9CREN</name>
<keyword evidence="2" id="KW-0540">Nuclease</keyword>